<sequence length="288" mass="30611">MHAEDMIVSVRQRKLACILDPALVLGSPWGPSLALRLTRVLEPWLTRAFWQVIDASEMVLPGLSANGAALDSGGAVPRPLEPALIAWIAMRDCTDAASWPFRWVGDNVAGSQLGDAADHAVVERYEVLLDALLRRCEGARPALGPMPSPWWDPLAIALDTLALSATLDAAIVLTTLDGDGAPWPVHALWRSGVDVRHLDPLPSESLFGAERSLLRDALAAAGVAGLAERLPRLAALHVMASSPHHACVDGPLVGTGHHADPWQQATAWWYPLCPTPAIGTPAPQGAEA</sequence>
<dbReference type="eggNOG" id="ENOG5032PI2">
    <property type="taxonomic scope" value="Bacteria"/>
</dbReference>
<name>Q0KAC4_CUPNH</name>
<proteinExistence type="predicted"/>
<organism evidence="1 3">
    <name type="scientific">Cupriavidus necator (strain ATCC 17699 / DSM 428 / KCTC 22496 / NCIMB 10442 / H16 / Stanier 337)</name>
    <name type="common">Ralstonia eutropha</name>
    <dbReference type="NCBI Taxonomy" id="381666"/>
    <lineage>
        <taxon>Bacteria</taxon>
        <taxon>Pseudomonadati</taxon>
        <taxon>Pseudomonadota</taxon>
        <taxon>Betaproteobacteria</taxon>
        <taxon>Burkholderiales</taxon>
        <taxon>Burkholderiaceae</taxon>
        <taxon>Cupriavidus</taxon>
    </lineage>
</organism>
<reference evidence="1 3" key="1">
    <citation type="journal article" date="2006" name="Nat. Biotechnol.">
        <title>Genome sequence of the bioplastic-producing 'Knallgas' bacterium Ralstonia eutropha H16.</title>
        <authorList>
            <person name="Pohlmann A."/>
            <person name="Fricke W.F."/>
            <person name="Reinecke F."/>
            <person name="Kusian B."/>
            <person name="Liesegang H."/>
            <person name="Cramm R."/>
            <person name="Eitinger T."/>
            <person name="Ewering C."/>
            <person name="Potter M."/>
            <person name="Schwartz E."/>
            <person name="Strittmatter A."/>
            <person name="Voss I."/>
            <person name="Gottschalk G."/>
            <person name="Steinbuechel A."/>
            <person name="Friedrich B."/>
            <person name="Bowien B."/>
        </authorList>
    </citation>
    <scope>NUCLEOTIDE SEQUENCE [LARGE SCALE GENOMIC DNA]</scope>
    <source>
        <strain evidence="3">ATCC 17699 / DSM 428 / KCTC 22496 / NCIMB 10442 / H16 / Stanier 337</strain>
        <strain evidence="1">H16</strain>
    </source>
</reference>
<dbReference type="PATRIC" id="fig|381666.6.peg.2353"/>
<dbReference type="AlphaFoldDB" id="Q0KAC4"/>
<evidence type="ECO:0000313" key="4">
    <source>
        <dbReference type="Proteomes" id="UP000296079"/>
    </source>
</evidence>
<gene>
    <name evidence="1" type="ordered locus">H16_A1946</name>
    <name evidence="2" type="ORF">E6A55_09950</name>
</gene>
<evidence type="ECO:0000313" key="1">
    <source>
        <dbReference type="EMBL" id="CAJ93047.1"/>
    </source>
</evidence>
<dbReference type="KEGG" id="reh:H16_A1946"/>
<reference evidence="2 4" key="2">
    <citation type="submission" date="2019-04" db="EMBL/GenBank/DDBJ databases">
        <title>Long-read de novo sequencing of Cupriavidus necator H16.</title>
        <authorList>
            <person name="Little G.T."/>
            <person name="Ehsaan M."/>
            <person name="Arenas-Lopez C."/>
            <person name="Jawed K."/>
            <person name="Winzer K."/>
            <person name="Kovacs K."/>
            <person name="Malys N."/>
            <person name="Minton N.P."/>
        </authorList>
    </citation>
    <scope>NUCLEOTIDE SEQUENCE [LARGE SCALE GENOMIC DNA]</scope>
    <source>
        <strain evidence="2 4">H16</strain>
    </source>
</reference>
<evidence type="ECO:0000313" key="2">
    <source>
        <dbReference type="EMBL" id="QCC00880.1"/>
    </source>
</evidence>
<dbReference type="EMBL" id="CP039287">
    <property type="protein sequence ID" value="QCC00880.1"/>
    <property type="molecule type" value="Genomic_DNA"/>
</dbReference>
<dbReference type="HOGENOM" id="CLU_965471_0_0_4"/>
<keyword evidence="3" id="KW-1185">Reference proteome</keyword>
<dbReference type="Proteomes" id="UP000296079">
    <property type="component" value="Chromosome 1"/>
</dbReference>
<dbReference type="OrthoDB" id="8897346at2"/>
<dbReference type="STRING" id="381666.H16_A1946"/>
<protein>
    <submittedName>
        <fullName evidence="1">Hypothetical membrane associated protein</fullName>
    </submittedName>
</protein>
<accession>Q0KAC4</accession>
<evidence type="ECO:0000313" key="3">
    <source>
        <dbReference type="Proteomes" id="UP000008210"/>
    </source>
</evidence>
<dbReference type="Proteomes" id="UP000008210">
    <property type="component" value="Chromosome 1"/>
</dbReference>
<dbReference type="EMBL" id="AM260479">
    <property type="protein sequence ID" value="CAJ93047.1"/>
    <property type="molecule type" value="Genomic_DNA"/>
</dbReference>
<dbReference type="RefSeq" id="WP_011615416.1">
    <property type="nucleotide sequence ID" value="NC_008313.1"/>
</dbReference>